<reference evidence="1" key="1">
    <citation type="submission" date="2022-08" db="EMBL/GenBank/DDBJ databases">
        <authorList>
            <consortium name="DOE Joint Genome Institute"/>
            <person name="Min B."/>
            <person name="Riley R."/>
            <person name="Sierra-Patev S."/>
            <person name="Naranjo-Ortiz M."/>
            <person name="Looney B."/>
            <person name="Konkel Z."/>
            <person name="Slot J.C."/>
            <person name="Sakamoto Y."/>
            <person name="Steenwyk J.L."/>
            <person name="Rokas A."/>
            <person name="Carro J."/>
            <person name="Camarero S."/>
            <person name="Ferreira P."/>
            <person name="Molpeceres G."/>
            <person name="Ruiz-Duenas F.J."/>
            <person name="Serrano A."/>
            <person name="Henrissat B."/>
            <person name="Drula E."/>
            <person name="Hughes K.W."/>
            <person name="Mata J.L."/>
            <person name="Ishikawa N.K."/>
            <person name="Vargas-Isla R."/>
            <person name="Ushijima S."/>
            <person name="Smith C.A."/>
            <person name="Ahrendt S."/>
            <person name="Andreopoulos W."/>
            <person name="He G."/>
            <person name="Labutti K."/>
            <person name="Lipzen A."/>
            <person name="Ng V."/>
            <person name="Sandor L."/>
            <person name="Barry K."/>
            <person name="Martinez A.T."/>
            <person name="Xiao Y."/>
            <person name="Gibbons J.G."/>
            <person name="Terashima K."/>
            <person name="Hibbett D.S."/>
            <person name="Grigoriev I.V."/>
        </authorList>
    </citation>
    <scope>NUCLEOTIDE SEQUENCE</scope>
    <source>
        <strain evidence="1">TFB10827</strain>
    </source>
</reference>
<evidence type="ECO:0000313" key="1">
    <source>
        <dbReference type="EMBL" id="KAJ3991261.1"/>
    </source>
</evidence>
<dbReference type="Proteomes" id="UP001163828">
    <property type="component" value="Unassembled WGS sequence"/>
</dbReference>
<keyword evidence="2" id="KW-1185">Reference proteome</keyword>
<proteinExistence type="predicted"/>
<organism evidence="1 2">
    <name type="scientific">Lentinula boryana</name>
    <dbReference type="NCBI Taxonomy" id="40481"/>
    <lineage>
        <taxon>Eukaryota</taxon>
        <taxon>Fungi</taxon>
        <taxon>Dikarya</taxon>
        <taxon>Basidiomycota</taxon>
        <taxon>Agaricomycotina</taxon>
        <taxon>Agaricomycetes</taxon>
        <taxon>Agaricomycetidae</taxon>
        <taxon>Agaricales</taxon>
        <taxon>Marasmiineae</taxon>
        <taxon>Omphalotaceae</taxon>
        <taxon>Lentinula</taxon>
    </lineage>
</organism>
<name>A0ABQ8Q0Q3_9AGAR</name>
<protein>
    <submittedName>
        <fullName evidence="1">Uncharacterized protein</fullName>
    </submittedName>
</protein>
<gene>
    <name evidence="1" type="ORF">F5050DRAFT_1794683</name>
</gene>
<accession>A0ABQ8Q0Q3</accession>
<evidence type="ECO:0000313" key="2">
    <source>
        <dbReference type="Proteomes" id="UP001163828"/>
    </source>
</evidence>
<comment type="caution">
    <text evidence="1">The sequence shown here is derived from an EMBL/GenBank/DDBJ whole genome shotgun (WGS) entry which is preliminary data.</text>
</comment>
<sequence length="173" mass="19146">MSENKNHVLTGHIRSDIIVLSSVLNGMQVDTPSLLHDKADDKLRLLSYISAILTIGDDNSPIAHSVHAVSGRIDVDTIECLVCAENMGQSKTVPAVQPPTVPAAGFLEEVEDPDNAERGAKLLESWSLDFDDLKKRNYTLKEQLRDVFQILSYLRSNPLDSDAPSDFMYLIHS</sequence>
<dbReference type="EMBL" id="MU791091">
    <property type="protein sequence ID" value="KAJ3991261.1"/>
    <property type="molecule type" value="Genomic_DNA"/>
</dbReference>